<feature type="compositionally biased region" description="Polar residues" evidence="7">
    <location>
        <begin position="687"/>
        <end position="696"/>
    </location>
</feature>
<dbReference type="PROSITE" id="PS50297">
    <property type="entry name" value="ANK_REP_REGION"/>
    <property type="match status" value="2"/>
</dbReference>
<dbReference type="GO" id="GO:0006869">
    <property type="term" value="P:lipid transport"/>
    <property type="evidence" value="ECO:0007669"/>
    <property type="project" value="UniProtKB-KW"/>
</dbReference>
<feature type="compositionally biased region" description="Polar residues" evidence="7">
    <location>
        <begin position="396"/>
        <end position="417"/>
    </location>
</feature>
<dbReference type="Pfam" id="PF00023">
    <property type="entry name" value="Ank"/>
    <property type="match status" value="1"/>
</dbReference>
<dbReference type="GO" id="GO:0005886">
    <property type="term" value="C:plasma membrane"/>
    <property type="evidence" value="ECO:0007669"/>
    <property type="project" value="TreeGrafter"/>
</dbReference>
<feature type="region of interest" description="Disordered" evidence="7">
    <location>
        <begin position="556"/>
        <end position="579"/>
    </location>
</feature>
<dbReference type="InterPro" id="IPR002110">
    <property type="entry name" value="Ankyrin_rpt"/>
</dbReference>
<feature type="region of interest" description="Disordered" evidence="7">
    <location>
        <begin position="1152"/>
        <end position="1174"/>
    </location>
</feature>
<evidence type="ECO:0000256" key="6">
    <source>
        <dbReference type="PROSITE-ProRule" id="PRU00023"/>
    </source>
</evidence>
<dbReference type="PANTHER" id="PTHR10972">
    <property type="entry name" value="OXYSTEROL-BINDING PROTEIN-RELATED"/>
    <property type="match status" value="1"/>
</dbReference>
<evidence type="ECO:0000256" key="7">
    <source>
        <dbReference type="SAM" id="MobiDB-lite"/>
    </source>
</evidence>
<dbReference type="PROSITE" id="PS50088">
    <property type="entry name" value="ANK_REPEAT"/>
    <property type="match status" value="2"/>
</dbReference>
<evidence type="ECO:0000256" key="4">
    <source>
        <dbReference type="ARBA" id="ARBA00023055"/>
    </source>
</evidence>
<reference evidence="9" key="1">
    <citation type="submission" date="2022-07" db="EMBL/GenBank/DDBJ databases">
        <title>Phylogenomic reconstructions and comparative analyses of Kickxellomycotina fungi.</title>
        <authorList>
            <person name="Reynolds N.K."/>
            <person name="Stajich J.E."/>
            <person name="Barry K."/>
            <person name="Grigoriev I.V."/>
            <person name="Crous P."/>
            <person name="Smith M.E."/>
        </authorList>
    </citation>
    <scope>NUCLEOTIDE SEQUENCE</scope>
    <source>
        <strain evidence="9">NRRL 1565</strain>
    </source>
</reference>
<accession>A0A9W8I3H9</accession>
<feature type="region of interest" description="Disordered" evidence="7">
    <location>
        <begin position="630"/>
        <end position="697"/>
    </location>
</feature>
<feature type="compositionally biased region" description="Low complexity" evidence="7">
    <location>
        <begin position="631"/>
        <end position="642"/>
    </location>
</feature>
<dbReference type="OrthoDB" id="1854502at2759"/>
<evidence type="ECO:0000313" key="10">
    <source>
        <dbReference type="Proteomes" id="UP001140094"/>
    </source>
</evidence>
<evidence type="ECO:0000313" key="9">
    <source>
        <dbReference type="EMBL" id="KAJ2808809.1"/>
    </source>
</evidence>
<dbReference type="SMART" id="SM00248">
    <property type="entry name" value="ANK"/>
    <property type="match status" value="3"/>
</dbReference>
<dbReference type="PROSITE" id="PS50003">
    <property type="entry name" value="PH_DOMAIN"/>
    <property type="match status" value="1"/>
</dbReference>
<dbReference type="PANTHER" id="PTHR10972:SF205">
    <property type="entry name" value="OXYSTEROL-BINDING PROTEIN 1"/>
    <property type="match status" value="1"/>
</dbReference>
<dbReference type="GO" id="GO:0032934">
    <property type="term" value="F:sterol binding"/>
    <property type="evidence" value="ECO:0007669"/>
    <property type="project" value="TreeGrafter"/>
</dbReference>
<feature type="compositionally biased region" description="Low complexity" evidence="7">
    <location>
        <begin position="357"/>
        <end position="370"/>
    </location>
</feature>
<feature type="region of interest" description="Disordered" evidence="7">
    <location>
        <begin position="1089"/>
        <end position="1109"/>
    </location>
</feature>
<organism evidence="9 10">
    <name type="scientific">Coemansia guatemalensis</name>
    <dbReference type="NCBI Taxonomy" id="2761395"/>
    <lineage>
        <taxon>Eukaryota</taxon>
        <taxon>Fungi</taxon>
        <taxon>Fungi incertae sedis</taxon>
        <taxon>Zoopagomycota</taxon>
        <taxon>Kickxellomycotina</taxon>
        <taxon>Kickxellomycetes</taxon>
        <taxon>Kickxellales</taxon>
        <taxon>Kickxellaceae</taxon>
        <taxon>Coemansia</taxon>
    </lineage>
</organism>
<keyword evidence="2" id="KW-0813">Transport</keyword>
<feature type="repeat" description="ANK" evidence="6">
    <location>
        <begin position="183"/>
        <end position="215"/>
    </location>
</feature>
<dbReference type="InterPro" id="IPR036770">
    <property type="entry name" value="Ankyrin_rpt-contain_sf"/>
</dbReference>
<dbReference type="SUPFAM" id="SSF48403">
    <property type="entry name" value="Ankyrin repeat"/>
    <property type="match status" value="1"/>
</dbReference>
<evidence type="ECO:0000256" key="3">
    <source>
        <dbReference type="ARBA" id="ARBA00022553"/>
    </source>
</evidence>
<dbReference type="AlphaFoldDB" id="A0A9W8I3H9"/>
<protein>
    <recommendedName>
        <fullName evidence="8">PH domain-containing protein</fullName>
    </recommendedName>
</protein>
<keyword evidence="4" id="KW-0445">Lipid transport</keyword>
<dbReference type="InterPro" id="IPR001849">
    <property type="entry name" value="PH_domain"/>
</dbReference>
<feature type="domain" description="PH" evidence="8">
    <location>
        <begin position="250"/>
        <end position="345"/>
    </location>
</feature>
<dbReference type="GO" id="GO:0005829">
    <property type="term" value="C:cytosol"/>
    <property type="evidence" value="ECO:0007669"/>
    <property type="project" value="TreeGrafter"/>
</dbReference>
<feature type="compositionally biased region" description="Basic and acidic residues" evidence="7">
    <location>
        <begin position="1089"/>
        <end position="1101"/>
    </location>
</feature>
<dbReference type="Pfam" id="PF00169">
    <property type="entry name" value="PH"/>
    <property type="match status" value="1"/>
</dbReference>
<evidence type="ECO:0000256" key="2">
    <source>
        <dbReference type="ARBA" id="ARBA00022448"/>
    </source>
</evidence>
<dbReference type="Pfam" id="PF12796">
    <property type="entry name" value="Ank_2"/>
    <property type="match status" value="1"/>
</dbReference>
<feature type="repeat" description="ANK" evidence="6">
    <location>
        <begin position="87"/>
        <end position="119"/>
    </location>
</feature>
<dbReference type="Proteomes" id="UP001140094">
    <property type="component" value="Unassembled WGS sequence"/>
</dbReference>
<keyword evidence="10" id="KW-1185">Reference proteome</keyword>
<sequence>MAAEAEAEGAVTYLDALEIFTRGDVEQVKKIIPQWMAAYHSSNSNGDALISSCTPLHLAVQCPRKEVVAAILEFDHPAVPVDATDGHGATALQLAAKAARRDVVKMLLRHGADDLAQDNQGHDALAYTADAGIAAVLQDHRTELAHAATAQLFAAARGDDSAKVEQTLEAVAGRADVAGRNSDGGTLLHAAVQGGHEALARWAIAEGVDVFARDAHDKPAEAYASDNTRMRELLSQAPMGNVRTAQLERAPRLSGTLHKWTNYAGGWKARWFELEDGVLSYYKNQADADSACRGAINLRVAKIVMTGRDRAQFEVHGKGSIKYRVKAPDAAVAKQWVHLLNVSKQWALVRRKDAEDSSSTTAPAEESPATTEDRGTPQRPRTSSLLRTKAAETAASVRTATPQSQHRRGTSVSSARSGNGEARSPRSSQLDGTASVHSAAGSTVESGSESDDELYSARNTFFATLAELRAQLFIQDRLLEGLRKTEALSTDSEELARYRDIAAQTTAQSRELVATLDRVYRESSAAWQARMRREQERIDMLADSLRSAVVSSQTLLESVRQKQEPANQVSQHRQSQEGAPIPDALTAASTCMSNYGLSAAARPEDEEDEEDFADASDEFFDAVTSVVSLGPSATQSATQSPAAEEEESSQKKLALQKEAESSQKEPTTGGEEAPQADVTQDHPPVNKKQSQSTDLTALSGYPAAQTVRTTLPAITRGGPSLNLWSIIKGAIGKDLSKVSVPVFFNEPTSFLQRFTEDMEYSEMLELAARLPRSADRTLFVAGFAMSNYASTFGRIAKPFNPLLGETFEYVRRDRRYRAVSEQVAHHPPISACWVEGANFVYHADTNIKSKFNSGSLTVVPTGVCHVELRLPLAFLECPEERSSGDARKPANINREEGYFTEHYSWNKLTTNVNGIMLANFWIEHVGDLDVVNHRTGDNTKITFMQSGWTGKNKFKVTGEALDRRGKRVYEIAGDWTSRLVARPVGPEATGGADQAAEPVVCPSNADHSGAASTGEAVGFAAAHIVEVPRKPFVLWKINERPTEDNSYHLTTFAMSLNDKPSELEPFLCPSDSRFRPDQRAMEVGEYELADREKSRLENKQRDTRRRREQGELDPWSPRWFEKAFDEDSGEEFWRFNGQYWPERERVAEIISQQKENKSEQSPSIELWSGVEDIF</sequence>
<dbReference type="SUPFAM" id="SSF144000">
    <property type="entry name" value="Oxysterol-binding protein-like"/>
    <property type="match status" value="1"/>
</dbReference>
<comment type="similarity">
    <text evidence="1">Belongs to the OSBP family.</text>
</comment>
<feature type="compositionally biased region" description="Polar residues" evidence="7">
    <location>
        <begin position="425"/>
        <end position="447"/>
    </location>
</feature>
<evidence type="ECO:0000259" key="8">
    <source>
        <dbReference type="PROSITE" id="PS50003"/>
    </source>
</evidence>
<dbReference type="GO" id="GO:0030011">
    <property type="term" value="P:maintenance of cell polarity"/>
    <property type="evidence" value="ECO:0007669"/>
    <property type="project" value="TreeGrafter"/>
</dbReference>
<evidence type="ECO:0000256" key="1">
    <source>
        <dbReference type="ARBA" id="ARBA00008842"/>
    </source>
</evidence>
<comment type="caution">
    <text evidence="9">The sequence shown here is derived from an EMBL/GenBank/DDBJ whole genome shotgun (WGS) entry which is preliminary data.</text>
</comment>
<feature type="compositionally biased region" description="Polar residues" evidence="7">
    <location>
        <begin position="564"/>
        <end position="577"/>
    </location>
</feature>
<name>A0A9W8I3H9_9FUNG</name>
<keyword evidence="6" id="KW-0040">ANK repeat</keyword>
<dbReference type="GO" id="GO:0006887">
    <property type="term" value="P:exocytosis"/>
    <property type="evidence" value="ECO:0007669"/>
    <property type="project" value="TreeGrafter"/>
</dbReference>
<dbReference type="InterPro" id="IPR000648">
    <property type="entry name" value="Oxysterol-bd"/>
</dbReference>
<dbReference type="GO" id="GO:0005635">
    <property type="term" value="C:nuclear envelope"/>
    <property type="evidence" value="ECO:0007669"/>
    <property type="project" value="TreeGrafter"/>
</dbReference>
<dbReference type="InterPro" id="IPR037239">
    <property type="entry name" value="OSBP_sf"/>
</dbReference>
<dbReference type="GO" id="GO:0006897">
    <property type="term" value="P:endocytosis"/>
    <property type="evidence" value="ECO:0007669"/>
    <property type="project" value="TreeGrafter"/>
</dbReference>
<feature type="region of interest" description="Disordered" evidence="7">
    <location>
        <begin position="353"/>
        <end position="452"/>
    </location>
</feature>
<dbReference type="Gene3D" id="2.30.29.30">
    <property type="entry name" value="Pleckstrin-homology domain (PH domain)/Phosphotyrosine-binding domain (PTB)"/>
    <property type="match status" value="1"/>
</dbReference>
<keyword evidence="3" id="KW-0597">Phosphoprotein</keyword>
<dbReference type="Gene3D" id="2.40.160.120">
    <property type="match status" value="1"/>
</dbReference>
<gene>
    <name evidence="9" type="ORF">H4R20_000629</name>
</gene>
<dbReference type="SUPFAM" id="SSF50729">
    <property type="entry name" value="PH domain-like"/>
    <property type="match status" value="1"/>
</dbReference>
<dbReference type="Gene3D" id="1.25.40.20">
    <property type="entry name" value="Ankyrin repeat-containing domain"/>
    <property type="match status" value="2"/>
</dbReference>
<dbReference type="GO" id="GO:0034727">
    <property type="term" value="P:piecemeal microautophagy of the nucleus"/>
    <property type="evidence" value="ECO:0007669"/>
    <property type="project" value="TreeGrafter"/>
</dbReference>
<dbReference type="Pfam" id="PF01237">
    <property type="entry name" value="Oxysterol_BP"/>
    <property type="match status" value="1"/>
</dbReference>
<dbReference type="SMART" id="SM00233">
    <property type="entry name" value="PH"/>
    <property type="match status" value="1"/>
</dbReference>
<keyword evidence="5" id="KW-0446">Lipid-binding</keyword>
<evidence type="ECO:0000256" key="5">
    <source>
        <dbReference type="ARBA" id="ARBA00023121"/>
    </source>
</evidence>
<dbReference type="InterPro" id="IPR011993">
    <property type="entry name" value="PH-like_dom_sf"/>
</dbReference>
<dbReference type="GO" id="GO:0097038">
    <property type="term" value="C:perinuclear endoplasmic reticulum"/>
    <property type="evidence" value="ECO:0007669"/>
    <property type="project" value="TreeGrafter"/>
</dbReference>
<proteinExistence type="inferred from homology"/>
<dbReference type="EMBL" id="JANBUO010000023">
    <property type="protein sequence ID" value="KAJ2808809.1"/>
    <property type="molecule type" value="Genomic_DNA"/>
</dbReference>
<dbReference type="Gene3D" id="3.30.70.3490">
    <property type="match status" value="1"/>
</dbReference>